<evidence type="ECO:0000256" key="2">
    <source>
        <dbReference type="ARBA" id="ARBA00022723"/>
    </source>
</evidence>
<reference evidence="7 8" key="1">
    <citation type="submission" date="2018-05" db="EMBL/GenBank/DDBJ databases">
        <title>Draft genome of Methanospirillum lacunae Ki8-1.</title>
        <authorList>
            <person name="Dueholm M.S."/>
            <person name="Nielsen P.H."/>
            <person name="Bakmann L.F."/>
            <person name="Otzen D.E."/>
        </authorList>
    </citation>
    <scope>NUCLEOTIDE SEQUENCE [LARGE SCALE GENOMIC DNA]</scope>
    <source>
        <strain evidence="7 8">Ki8-1</strain>
    </source>
</reference>
<dbReference type="InterPro" id="IPR017900">
    <property type="entry name" value="4Fe4S_Fe_S_CS"/>
</dbReference>
<keyword evidence="1" id="KW-0004">4Fe-4S</keyword>
<dbReference type="GO" id="GO:0010181">
    <property type="term" value="F:FMN binding"/>
    <property type="evidence" value="ECO:0007669"/>
    <property type="project" value="InterPro"/>
</dbReference>
<dbReference type="OrthoDB" id="2837at2157"/>
<evidence type="ECO:0000256" key="1">
    <source>
        <dbReference type="ARBA" id="ARBA00022485"/>
    </source>
</evidence>
<dbReference type="PANTHER" id="PTHR24960">
    <property type="entry name" value="PHOTOSYSTEM I IRON-SULFUR CENTER-RELATED"/>
    <property type="match status" value="1"/>
</dbReference>
<evidence type="ECO:0000259" key="5">
    <source>
        <dbReference type="PROSITE" id="PS50902"/>
    </source>
</evidence>
<dbReference type="AlphaFoldDB" id="A0A2V2N954"/>
<dbReference type="InterPro" id="IPR047964">
    <property type="entry name" value="EFR1-like"/>
</dbReference>
<dbReference type="Gene3D" id="3.40.50.360">
    <property type="match status" value="1"/>
</dbReference>
<protein>
    <submittedName>
        <fullName evidence="7">Ferredoxin</fullName>
    </submittedName>
</protein>
<evidence type="ECO:0000256" key="4">
    <source>
        <dbReference type="ARBA" id="ARBA00023014"/>
    </source>
</evidence>
<feature type="domain" description="4Fe-4S ferredoxin-type" evidence="6">
    <location>
        <begin position="217"/>
        <end position="243"/>
    </location>
</feature>
<evidence type="ECO:0000313" key="7">
    <source>
        <dbReference type="EMBL" id="PWR74186.1"/>
    </source>
</evidence>
<dbReference type="SUPFAM" id="SSF54862">
    <property type="entry name" value="4Fe-4S ferredoxins"/>
    <property type="match status" value="1"/>
</dbReference>
<evidence type="ECO:0000313" key="8">
    <source>
        <dbReference type="Proteomes" id="UP000245657"/>
    </source>
</evidence>
<dbReference type="EMBL" id="QGMY01000002">
    <property type="protein sequence ID" value="PWR74186.1"/>
    <property type="molecule type" value="Genomic_DNA"/>
</dbReference>
<feature type="domain" description="4Fe-4S ferredoxin-type" evidence="6">
    <location>
        <begin position="187"/>
        <end position="215"/>
    </location>
</feature>
<dbReference type="PANTHER" id="PTHR24960:SF80">
    <property type="entry name" value="FERREDOXIN"/>
    <property type="match status" value="1"/>
</dbReference>
<dbReference type="GO" id="GO:0051539">
    <property type="term" value="F:4 iron, 4 sulfur cluster binding"/>
    <property type="evidence" value="ECO:0007669"/>
    <property type="project" value="UniProtKB-KW"/>
</dbReference>
<keyword evidence="2" id="KW-0479">Metal-binding</keyword>
<keyword evidence="4" id="KW-0411">Iron-sulfur</keyword>
<dbReference type="PROSITE" id="PS51379">
    <property type="entry name" value="4FE4S_FER_2"/>
    <property type="match status" value="2"/>
</dbReference>
<evidence type="ECO:0000256" key="3">
    <source>
        <dbReference type="ARBA" id="ARBA00023004"/>
    </source>
</evidence>
<accession>A0A2V2N954</accession>
<feature type="domain" description="Flavodoxin-like" evidence="5">
    <location>
        <begin position="6"/>
        <end position="154"/>
    </location>
</feature>
<dbReference type="NCBIfam" id="NF038196">
    <property type="entry name" value="ferrodoxin_EFR1"/>
    <property type="match status" value="1"/>
</dbReference>
<dbReference type="Proteomes" id="UP000245657">
    <property type="component" value="Unassembled WGS sequence"/>
</dbReference>
<sequence length="266" mass="29316">MEIKSTKLLYFSPTGTTKTVLSAIARGLNPDKTEQIDITTPKGREQSVETSEDELLIIGVPVYMGRIPALIVDWLNEIRAHQTPTVCVVVYGNRIYEDALLELKNIVKKCGGIPIAGGAYIGEHSFSKDDTPIAVGRPDTHDLHHAEEFGRKIKDKLQSLSSGSMISEIELPGEFPYRSDSKLWIVDFIAVNDDCTDCGHCVEICPSGAIDPQNSSKIDTEKCITCCACIKNCPVHARSMKPGLVQEASVRLFTLYSDPKMPENYL</sequence>
<proteinExistence type="predicted"/>
<dbReference type="SUPFAM" id="SSF52218">
    <property type="entry name" value="Flavoproteins"/>
    <property type="match status" value="1"/>
</dbReference>
<dbReference type="InterPro" id="IPR008254">
    <property type="entry name" value="Flavodoxin/NO_synth"/>
</dbReference>
<dbReference type="InterPro" id="IPR050157">
    <property type="entry name" value="PSI_iron-sulfur_center"/>
</dbReference>
<dbReference type="InterPro" id="IPR029039">
    <property type="entry name" value="Flavoprotein-like_sf"/>
</dbReference>
<dbReference type="GO" id="GO:0046872">
    <property type="term" value="F:metal ion binding"/>
    <property type="evidence" value="ECO:0007669"/>
    <property type="project" value="UniProtKB-KW"/>
</dbReference>
<dbReference type="GeneID" id="97549559"/>
<dbReference type="Pfam" id="PF13237">
    <property type="entry name" value="Fer4_10"/>
    <property type="match status" value="1"/>
</dbReference>
<dbReference type="PROSITE" id="PS50902">
    <property type="entry name" value="FLAVODOXIN_LIKE"/>
    <property type="match status" value="1"/>
</dbReference>
<dbReference type="GO" id="GO:0016491">
    <property type="term" value="F:oxidoreductase activity"/>
    <property type="evidence" value="ECO:0007669"/>
    <property type="project" value="UniProtKB-ARBA"/>
</dbReference>
<comment type="caution">
    <text evidence="7">The sequence shown here is derived from an EMBL/GenBank/DDBJ whole genome shotgun (WGS) entry which is preliminary data.</text>
</comment>
<gene>
    <name evidence="7" type="ORF">DK846_03270</name>
</gene>
<keyword evidence="8" id="KW-1185">Reference proteome</keyword>
<keyword evidence="3" id="KW-0408">Iron</keyword>
<evidence type="ECO:0000259" key="6">
    <source>
        <dbReference type="PROSITE" id="PS51379"/>
    </source>
</evidence>
<dbReference type="InterPro" id="IPR017896">
    <property type="entry name" value="4Fe4S_Fe-S-bd"/>
</dbReference>
<dbReference type="RefSeq" id="WP_109967465.1">
    <property type="nucleotide sequence ID" value="NZ_CP176093.1"/>
</dbReference>
<dbReference type="PROSITE" id="PS00198">
    <property type="entry name" value="4FE4S_FER_1"/>
    <property type="match status" value="1"/>
</dbReference>
<dbReference type="Gene3D" id="3.30.70.20">
    <property type="match status" value="1"/>
</dbReference>
<name>A0A2V2N954_9EURY</name>
<organism evidence="7 8">
    <name type="scientific">Methanospirillum lacunae</name>
    <dbReference type="NCBI Taxonomy" id="668570"/>
    <lineage>
        <taxon>Archaea</taxon>
        <taxon>Methanobacteriati</taxon>
        <taxon>Methanobacteriota</taxon>
        <taxon>Stenosarchaea group</taxon>
        <taxon>Methanomicrobia</taxon>
        <taxon>Methanomicrobiales</taxon>
        <taxon>Methanospirillaceae</taxon>
        <taxon>Methanospirillum</taxon>
    </lineage>
</organism>